<dbReference type="Proteomes" id="UP000756703">
    <property type="component" value="Unassembled WGS sequence"/>
</dbReference>
<gene>
    <name evidence="1" type="ORF">HY473_01260</name>
</gene>
<accession>A0A932YYU4</accession>
<name>A0A932YYU4_9BACT</name>
<evidence type="ECO:0000313" key="2">
    <source>
        <dbReference type="Proteomes" id="UP000756703"/>
    </source>
</evidence>
<reference evidence="1" key="1">
    <citation type="submission" date="2020-07" db="EMBL/GenBank/DDBJ databases">
        <title>Huge and variable diversity of episymbiotic CPR bacteria and DPANN archaea in groundwater ecosystems.</title>
        <authorList>
            <person name="He C.Y."/>
            <person name="Keren R."/>
            <person name="Whittaker M."/>
            <person name="Farag I.F."/>
            <person name="Doudna J."/>
            <person name="Cate J.H.D."/>
            <person name="Banfield J.F."/>
        </authorList>
    </citation>
    <scope>NUCLEOTIDE SEQUENCE</scope>
    <source>
        <strain evidence="1">NC_groundwater_1225_Ag_S-0.1um_56_177</strain>
    </source>
</reference>
<comment type="caution">
    <text evidence="1">The sequence shown here is derived from an EMBL/GenBank/DDBJ whole genome shotgun (WGS) entry which is preliminary data.</text>
</comment>
<organism evidence="1 2">
    <name type="scientific">Candidatus Sungiibacteriota bacterium</name>
    <dbReference type="NCBI Taxonomy" id="2750080"/>
    <lineage>
        <taxon>Bacteria</taxon>
        <taxon>Candidatus Sungiibacteriota</taxon>
    </lineage>
</organism>
<proteinExistence type="predicted"/>
<sequence length="190" mass="21859">MRSDYFKNTAYVRKTAVSSSIQKLDKKDDELAFAKFFIERLNQFRKLNYRVVSSDEESSGADIYATAENLETLNLQLKTGEPGLERFWGRRRKLGSGMGIIDVNIEDLLAQIIRDSEKHYANKENLTLLITERYQPVFDKNYALRISTMFGNSSFKGIYIVKLPSFRASFPYEGQIVAIKDIFGNHGEVF</sequence>
<evidence type="ECO:0000313" key="1">
    <source>
        <dbReference type="EMBL" id="MBI4132713.1"/>
    </source>
</evidence>
<protein>
    <submittedName>
        <fullName evidence="1">Uncharacterized protein</fullName>
    </submittedName>
</protein>
<dbReference type="AlphaFoldDB" id="A0A932YYU4"/>
<dbReference type="EMBL" id="JACQMI010000010">
    <property type="protein sequence ID" value="MBI4132713.1"/>
    <property type="molecule type" value="Genomic_DNA"/>
</dbReference>